<name>A0ABD0LD83_9CAEN</name>
<dbReference type="AlphaFoldDB" id="A0ABD0LD83"/>
<keyword evidence="2" id="KW-1185">Reference proteome</keyword>
<protein>
    <recommendedName>
        <fullName evidence="3">SGNH hydrolase-type esterase domain-containing protein</fullName>
    </recommendedName>
</protein>
<accession>A0ABD0LD83</accession>
<evidence type="ECO:0000313" key="1">
    <source>
        <dbReference type="EMBL" id="KAK7497208.1"/>
    </source>
</evidence>
<gene>
    <name evidence="1" type="ORF">BaRGS_00011502</name>
</gene>
<organism evidence="1 2">
    <name type="scientific">Batillaria attramentaria</name>
    <dbReference type="NCBI Taxonomy" id="370345"/>
    <lineage>
        <taxon>Eukaryota</taxon>
        <taxon>Metazoa</taxon>
        <taxon>Spiralia</taxon>
        <taxon>Lophotrochozoa</taxon>
        <taxon>Mollusca</taxon>
        <taxon>Gastropoda</taxon>
        <taxon>Caenogastropoda</taxon>
        <taxon>Sorbeoconcha</taxon>
        <taxon>Cerithioidea</taxon>
        <taxon>Batillariidae</taxon>
        <taxon>Batillaria</taxon>
    </lineage>
</organism>
<dbReference type="EMBL" id="JACVVK020000060">
    <property type="protein sequence ID" value="KAK7497208.1"/>
    <property type="molecule type" value="Genomic_DNA"/>
</dbReference>
<sequence>MFTEQVCRKWLDRDVVGCNGKVEMKFLKQSRYQDANVVHGAVQTLRQNPNRRSIVVLATGLHDNLNFRAMQQKVLLPLLRNRTREELSRPRLVWMSVPCPGLLKNGNQRQGRENVLRFNREMARFLRTWHVPVLERFNMTDGVMSFDGTHFGLGLNRAAAQVILYYLRELRLKRLW</sequence>
<comment type="caution">
    <text evidence="1">The sequence shown here is derived from an EMBL/GenBank/DDBJ whole genome shotgun (WGS) entry which is preliminary data.</text>
</comment>
<dbReference type="SUPFAM" id="SSF52266">
    <property type="entry name" value="SGNH hydrolase"/>
    <property type="match status" value="1"/>
</dbReference>
<reference evidence="1 2" key="1">
    <citation type="journal article" date="2023" name="Sci. Data">
        <title>Genome assembly of the Korean intertidal mud-creeper Batillaria attramentaria.</title>
        <authorList>
            <person name="Patra A.K."/>
            <person name="Ho P.T."/>
            <person name="Jun S."/>
            <person name="Lee S.J."/>
            <person name="Kim Y."/>
            <person name="Won Y.J."/>
        </authorList>
    </citation>
    <scope>NUCLEOTIDE SEQUENCE [LARGE SCALE GENOMIC DNA]</scope>
    <source>
        <strain evidence="1">Wonlab-2016</strain>
    </source>
</reference>
<evidence type="ECO:0008006" key="3">
    <source>
        <dbReference type="Google" id="ProtNLM"/>
    </source>
</evidence>
<proteinExistence type="predicted"/>
<dbReference type="Proteomes" id="UP001519460">
    <property type="component" value="Unassembled WGS sequence"/>
</dbReference>
<evidence type="ECO:0000313" key="2">
    <source>
        <dbReference type="Proteomes" id="UP001519460"/>
    </source>
</evidence>